<dbReference type="PANTHER" id="PTHR14672">
    <property type="entry name" value="MUCIN-16"/>
    <property type="match status" value="1"/>
</dbReference>
<dbReference type="Gene3D" id="3.30.70.960">
    <property type="entry name" value="SEA domain"/>
    <property type="match status" value="2"/>
</dbReference>
<dbReference type="Xenbase" id="XB-GENE-29097819">
    <property type="gene designation" value="LOC116412004"/>
</dbReference>
<dbReference type="Proteomes" id="UP000008143">
    <property type="component" value="Chromosome 1"/>
</dbReference>
<dbReference type="RefSeq" id="XP_031760873.1">
    <property type="nucleotide sequence ID" value="XM_031905013.1"/>
</dbReference>
<dbReference type="Reactome" id="R-XTR-5621480">
    <property type="pathway name" value="Dectin-2 family"/>
</dbReference>
<gene>
    <name evidence="3 5 6" type="primary">LOC116412004</name>
</gene>
<dbReference type="AGR" id="Xenbase:XB-GENE-29097819"/>
<evidence type="ECO:0000313" key="3">
    <source>
        <dbReference type="Ensembl" id="ENSXETP00000112044"/>
    </source>
</evidence>
<reference evidence="5" key="3">
    <citation type="submission" date="2025-04" db="UniProtKB">
        <authorList>
            <consortium name="RefSeq"/>
        </authorList>
    </citation>
    <scope>IDENTIFICATION</scope>
    <source>
        <strain evidence="5">Nigerian</strain>
        <tissue evidence="5">Liver and blood</tissue>
    </source>
</reference>
<keyword evidence="4" id="KW-1185">Reference proteome</keyword>
<keyword evidence="1" id="KW-1133">Transmembrane helix</keyword>
<feature type="domain" description="SEA" evidence="2">
    <location>
        <begin position="35"/>
        <end position="156"/>
    </location>
</feature>
<reference evidence="3" key="2">
    <citation type="submission" date="2021-03" db="UniProtKB">
        <authorList>
            <consortium name="Ensembl"/>
        </authorList>
    </citation>
    <scope>IDENTIFICATION</scope>
</reference>
<dbReference type="Reactome" id="R-XTR-977068">
    <property type="pathway name" value="Termination of O-glycan biosynthesis"/>
</dbReference>
<evidence type="ECO:0000313" key="6">
    <source>
        <dbReference type="Xenbase" id="XB-GENE-29097819"/>
    </source>
</evidence>
<keyword evidence="1" id="KW-0472">Membrane</keyword>
<dbReference type="InterPro" id="IPR000082">
    <property type="entry name" value="SEA_dom"/>
</dbReference>
<evidence type="ECO:0000313" key="5">
    <source>
        <dbReference type="RefSeq" id="XP_031760873.1"/>
    </source>
</evidence>
<dbReference type="InterPro" id="IPR036364">
    <property type="entry name" value="SEA_dom_sf"/>
</dbReference>
<evidence type="ECO:0000256" key="1">
    <source>
        <dbReference type="SAM" id="Phobius"/>
    </source>
</evidence>
<protein>
    <submittedName>
        <fullName evidence="3 5">Mucin-16-like</fullName>
    </submittedName>
</protein>
<name>A0A803JVJ0_XENTR</name>
<dbReference type="InterPro" id="IPR028850">
    <property type="entry name" value="MUC16"/>
</dbReference>
<dbReference type="GeneID" id="116412004"/>
<dbReference type="OMA" id="SYRICEV"/>
<dbReference type="SUPFAM" id="SSF82671">
    <property type="entry name" value="SEA domain"/>
    <property type="match status" value="2"/>
</dbReference>
<sequence length="350" mass="38972">MPMKTPITTKITTLTTTTTTKPTTTTTTALLPIFGPKQFFLNFTITNLNHSISLDNKDSTSYTINKYNIDKLLNLVFSNSNLKDNFMNCTVTAFRPTPDLPFTTTEAMCIFNVDLLAKVIDNQYIKDVFINGTSDGVILGNYTLDKTSINVAGYNPLLPTTQATTTTMTTTTTTVPSISPGDKGYDVGFTIYNDFVPSDPAMYQQKIKSIQEELNKLYQNSALGKKFKFCIVTGLRNGSIIPSCGCYFEDDPAVTANSVEKAFLDGIANGTYLGPNFMVKDISVQEISKTNELPFWAIILICLAVLLSLILFFLCICLLVFCRRRRKGSFDLTDSIYGTYFPHLDMRTLY</sequence>
<dbReference type="Pfam" id="PF01390">
    <property type="entry name" value="SEA"/>
    <property type="match status" value="2"/>
</dbReference>
<dbReference type="KEGG" id="xtr:116412004"/>
<dbReference type="Reactome" id="R-XTR-913709">
    <property type="pathway name" value="O-linked glycosylation of mucins"/>
</dbReference>
<dbReference type="OrthoDB" id="9947814at2759"/>
<feature type="transmembrane region" description="Helical" evidence="1">
    <location>
        <begin position="295"/>
        <end position="321"/>
    </location>
</feature>
<reference evidence="3" key="1">
    <citation type="journal article" date="2010" name="Science">
        <title>The genome of the Western clawed frog Xenopus tropicalis.</title>
        <authorList>
            <person name="Hellsten U."/>
            <person name="Harland R.M."/>
            <person name="Gilchrist M.J."/>
            <person name="Hendrix D."/>
            <person name="Jurka J."/>
            <person name="Kapitonov V."/>
            <person name="Ovcharenko I."/>
            <person name="Putnam N.H."/>
            <person name="Shu S."/>
            <person name="Taher L."/>
            <person name="Blitz I.L."/>
            <person name="Blumberg B."/>
            <person name="Dichmann D.S."/>
            <person name="Dubchak I."/>
            <person name="Amaya E."/>
            <person name="Detter J.C."/>
            <person name="Fletcher R."/>
            <person name="Gerhard D.S."/>
            <person name="Goodstein D."/>
            <person name="Graves T."/>
            <person name="Grigoriev I.V."/>
            <person name="Grimwood J."/>
            <person name="Kawashima T."/>
            <person name="Lindquist E."/>
            <person name="Lucas S.M."/>
            <person name="Mead P.E."/>
            <person name="Mitros T."/>
            <person name="Ogino H."/>
            <person name="Ohta Y."/>
            <person name="Poliakov A.V."/>
            <person name="Pollet N."/>
            <person name="Robert J."/>
            <person name="Salamov A."/>
            <person name="Sater A.K."/>
            <person name="Schmutz J."/>
            <person name="Terry A."/>
            <person name="Vize P.D."/>
            <person name="Warren W.C."/>
            <person name="Wells D."/>
            <person name="Wills A."/>
            <person name="Wilson R.K."/>
            <person name="Zimmerman L.B."/>
            <person name="Zorn A.M."/>
            <person name="Grainger R."/>
            <person name="Grammer T."/>
            <person name="Khokha M.K."/>
            <person name="Richardson P.M."/>
            <person name="Rokhsar D.S."/>
        </authorList>
    </citation>
    <scope>NUCLEOTIDE SEQUENCE [LARGE SCALE GENOMIC DNA]</scope>
    <source>
        <strain evidence="3">Nigerian</strain>
    </source>
</reference>
<keyword evidence="1" id="KW-0812">Transmembrane</keyword>
<evidence type="ECO:0000259" key="2">
    <source>
        <dbReference type="PROSITE" id="PS50024"/>
    </source>
</evidence>
<organism evidence="3">
    <name type="scientific">Xenopus tropicalis</name>
    <name type="common">Western clawed frog</name>
    <name type="synonym">Silurana tropicalis</name>
    <dbReference type="NCBI Taxonomy" id="8364"/>
    <lineage>
        <taxon>Eukaryota</taxon>
        <taxon>Metazoa</taxon>
        <taxon>Chordata</taxon>
        <taxon>Craniata</taxon>
        <taxon>Vertebrata</taxon>
        <taxon>Euteleostomi</taxon>
        <taxon>Amphibia</taxon>
        <taxon>Batrachia</taxon>
        <taxon>Anura</taxon>
        <taxon>Pipoidea</taxon>
        <taxon>Pipidae</taxon>
        <taxon>Xenopodinae</taxon>
        <taxon>Xenopus</taxon>
        <taxon>Silurana</taxon>
    </lineage>
</organism>
<dbReference type="Ensembl" id="ENSXETT00000117757">
    <property type="protein sequence ID" value="ENSXETP00000112044"/>
    <property type="gene ID" value="ENSXETG00000042515"/>
</dbReference>
<evidence type="ECO:0000313" key="4">
    <source>
        <dbReference type="Proteomes" id="UP000008143"/>
    </source>
</evidence>
<accession>A0A803JVJ0</accession>
<dbReference type="PANTHER" id="PTHR14672:SF1">
    <property type="entry name" value="MUCIN-16"/>
    <property type="match status" value="1"/>
</dbReference>
<dbReference type="AlphaFoldDB" id="A0A803JVJ0"/>
<proteinExistence type="predicted"/>
<dbReference type="PROSITE" id="PS50024">
    <property type="entry name" value="SEA"/>
    <property type="match status" value="1"/>
</dbReference>